<dbReference type="AlphaFoldDB" id="A0A0A9GE58"/>
<sequence>MTTIHQCFMFQGYLQPVNIKGITSHTNYLKTTSQRCIYIRLVEEQFTHYNMIPRYSSPSHHASSCKKKVMKNLHADNWFSMQFCLDMPKAKGSKNLDT</sequence>
<protein>
    <submittedName>
        <fullName evidence="1">Uncharacterized protein</fullName>
    </submittedName>
</protein>
<reference evidence="1" key="1">
    <citation type="submission" date="2014-09" db="EMBL/GenBank/DDBJ databases">
        <authorList>
            <person name="Magalhaes I.L.F."/>
            <person name="Oliveira U."/>
            <person name="Santos F.R."/>
            <person name="Vidigal T.H.D.A."/>
            <person name="Brescovit A.D."/>
            <person name="Santos A.J."/>
        </authorList>
    </citation>
    <scope>NUCLEOTIDE SEQUENCE</scope>
    <source>
        <tissue evidence="1">Shoot tissue taken approximately 20 cm above the soil surface</tissue>
    </source>
</reference>
<organism evidence="1">
    <name type="scientific">Arundo donax</name>
    <name type="common">Giant reed</name>
    <name type="synonym">Donax arundinaceus</name>
    <dbReference type="NCBI Taxonomy" id="35708"/>
    <lineage>
        <taxon>Eukaryota</taxon>
        <taxon>Viridiplantae</taxon>
        <taxon>Streptophyta</taxon>
        <taxon>Embryophyta</taxon>
        <taxon>Tracheophyta</taxon>
        <taxon>Spermatophyta</taxon>
        <taxon>Magnoliopsida</taxon>
        <taxon>Liliopsida</taxon>
        <taxon>Poales</taxon>
        <taxon>Poaceae</taxon>
        <taxon>PACMAD clade</taxon>
        <taxon>Arundinoideae</taxon>
        <taxon>Arundineae</taxon>
        <taxon>Arundo</taxon>
    </lineage>
</organism>
<name>A0A0A9GE58_ARUDO</name>
<proteinExistence type="predicted"/>
<accession>A0A0A9GE58</accession>
<dbReference type="EMBL" id="GBRH01175114">
    <property type="protein sequence ID" value="JAE22782.1"/>
    <property type="molecule type" value="Transcribed_RNA"/>
</dbReference>
<reference evidence="1" key="2">
    <citation type="journal article" date="2015" name="Data Brief">
        <title>Shoot transcriptome of the giant reed, Arundo donax.</title>
        <authorList>
            <person name="Barrero R.A."/>
            <person name="Guerrero F.D."/>
            <person name="Moolhuijzen P."/>
            <person name="Goolsby J.A."/>
            <person name="Tidwell J."/>
            <person name="Bellgard S.E."/>
            <person name="Bellgard M.I."/>
        </authorList>
    </citation>
    <scope>NUCLEOTIDE SEQUENCE</scope>
    <source>
        <tissue evidence="1">Shoot tissue taken approximately 20 cm above the soil surface</tissue>
    </source>
</reference>
<evidence type="ECO:0000313" key="1">
    <source>
        <dbReference type="EMBL" id="JAE22782.1"/>
    </source>
</evidence>